<dbReference type="EMBL" id="JBEPFB010000013">
    <property type="protein sequence ID" value="MER7376206.1"/>
    <property type="molecule type" value="Genomic_DNA"/>
</dbReference>
<evidence type="ECO:0000259" key="1">
    <source>
        <dbReference type="Pfam" id="PF13349"/>
    </source>
</evidence>
<dbReference type="InterPro" id="IPR025164">
    <property type="entry name" value="Toastrack_DUF4097"/>
</dbReference>
<organism evidence="2 3">
    <name type="scientific">Streptomyces lanatus</name>
    <dbReference type="NCBI Taxonomy" id="66900"/>
    <lineage>
        <taxon>Bacteria</taxon>
        <taxon>Bacillati</taxon>
        <taxon>Actinomycetota</taxon>
        <taxon>Actinomycetes</taxon>
        <taxon>Kitasatosporales</taxon>
        <taxon>Streptomycetaceae</taxon>
        <taxon>Streptomyces</taxon>
    </lineage>
</organism>
<evidence type="ECO:0000313" key="3">
    <source>
        <dbReference type="Proteomes" id="UP001486207"/>
    </source>
</evidence>
<dbReference type="RefSeq" id="WP_190073206.1">
    <property type="nucleotide sequence ID" value="NZ_BNBM01000013.1"/>
</dbReference>
<comment type="caution">
    <text evidence="2">The sequence shown here is derived from an EMBL/GenBank/DDBJ whole genome shotgun (WGS) entry which is preliminary data.</text>
</comment>
<sequence length="280" mass="29034">MPTFDTPAPVRVVLNVMFGQVRILASDRAETTVEAFPRDRDDHDDVRAAEQLHIDYTEGRLLVNVPESGQGGGAVIVAVTVPTGSSLHGRGTAADFLGVGELGECQLSTGLGHITLDRTGPLQLAASLGDITVGRAAGGVEATADRGDVHLAQVDGGATIRAMGAGNATVGEVRGVARIHTEQGSIRISRAHTDVEALTTQGGIDIDEVVRGSVLAATTFGSIRVGVAEHTGTCLSLDSSAGTVYTALSLLEAWTRVDAFVYVQARTVIGDIVVERACAR</sequence>
<proteinExistence type="predicted"/>
<keyword evidence="3" id="KW-1185">Reference proteome</keyword>
<gene>
    <name evidence="2" type="ORF">ABT384_26605</name>
</gene>
<feature type="domain" description="DUF4097" evidence="1">
    <location>
        <begin position="13"/>
        <end position="244"/>
    </location>
</feature>
<protein>
    <submittedName>
        <fullName evidence="2">DUF4097 family beta strand repeat-containing protein</fullName>
    </submittedName>
</protein>
<evidence type="ECO:0000313" key="2">
    <source>
        <dbReference type="EMBL" id="MER7376206.1"/>
    </source>
</evidence>
<dbReference type="Pfam" id="PF13349">
    <property type="entry name" value="DUF4097"/>
    <property type="match status" value="1"/>
</dbReference>
<accession>A0ABV1XXI1</accession>
<reference evidence="2 3" key="1">
    <citation type="submission" date="2024-06" db="EMBL/GenBank/DDBJ databases">
        <title>The Natural Products Discovery Center: Release of the First 8490 Sequenced Strains for Exploring Actinobacteria Biosynthetic Diversity.</title>
        <authorList>
            <person name="Kalkreuter E."/>
            <person name="Kautsar S.A."/>
            <person name="Yang D."/>
            <person name="Bader C.D."/>
            <person name="Teijaro C.N."/>
            <person name="Fluegel L."/>
            <person name="Davis C.M."/>
            <person name="Simpson J.R."/>
            <person name="Lauterbach L."/>
            <person name="Steele A.D."/>
            <person name="Gui C."/>
            <person name="Meng S."/>
            <person name="Li G."/>
            <person name="Viehrig K."/>
            <person name="Ye F."/>
            <person name="Su P."/>
            <person name="Kiefer A.F."/>
            <person name="Nichols A."/>
            <person name="Cepeda A.J."/>
            <person name="Yan W."/>
            <person name="Fan B."/>
            <person name="Jiang Y."/>
            <person name="Adhikari A."/>
            <person name="Zheng C.-J."/>
            <person name="Schuster L."/>
            <person name="Cowan T.M."/>
            <person name="Smanski M.J."/>
            <person name="Chevrette M.G."/>
            <person name="De Carvalho L.P.S."/>
            <person name="Shen B."/>
        </authorList>
    </citation>
    <scope>NUCLEOTIDE SEQUENCE [LARGE SCALE GENOMIC DNA]</scope>
    <source>
        <strain evidence="2 3">NPDC000155</strain>
    </source>
</reference>
<dbReference type="Proteomes" id="UP001486207">
    <property type="component" value="Unassembled WGS sequence"/>
</dbReference>
<name>A0ABV1XXI1_9ACTN</name>